<name>A0AAD1U4X3_EUPCR</name>
<organism evidence="1 2">
    <name type="scientific">Euplotes crassus</name>
    <dbReference type="NCBI Taxonomy" id="5936"/>
    <lineage>
        <taxon>Eukaryota</taxon>
        <taxon>Sar</taxon>
        <taxon>Alveolata</taxon>
        <taxon>Ciliophora</taxon>
        <taxon>Intramacronucleata</taxon>
        <taxon>Spirotrichea</taxon>
        <taxon>Hypotrichia</taxon>
        <taxon>Euplotida</taxon>
        <taxon>Euplotidae</taxon>
        <taxon>Moneuplotes</taxon>
    </lineage>
</organism>
<sequence length="162" mass="18644">MEKINMFISDDPDWVFCKALTKLKLANYKSIEITINSYNGKRKKEFTNILNRLMPNKFNTLEVSSYSPRVCSLSRIFIPLTKVITGGEDTLSLDSFKISKRQLQKIMYHAKDMKTICLGYCILDTENLTLPSIGSYKTTYLSFWDSGDSTRSDWINNPDTPL</sequence>
<evidence type="ECO:0000313" key="1">
    <source>
        <dbReference type="EMBL" id="CAI2360562.1"/>
    </source>
</evidence>
<comment type="caution">
    <text evidence="1">The sequence shown here is derived from an EMBL/GenBank/DDBJ whole genome shotgun (WGS) entry which is preliminary data.</text>
</comment>
<dbReference type="EMBL" id="CAMPGE010001762">
    <property type="protein sequence ID" value="CAI2360562.1"/>
    <property type="molecule type" value="Genomic_DNA"/>
</dbReference>
<evidence type="ECO:0000313" key="2">
    <source>
        <dbReference type="Proteomes" id="UP001295684"/>
    </source>
</evidence>
<protein>
    <submittedName>
        <fullName evidence="1">Uncharacterized protein</fullName>
    </submittedName>
</protein>
<dbReference type="Proteomes" id="UP001295684">
    <property type="component" value="Unassembled WGS sequence"/>
</dbReference>
<proteinExistence type="predicted"/>
<reference evidence="1" key="1">
    <citation type="submission" date="2023-07" db="EMBL/GenBank/DDBJ databases">
        <authorList>
            <consortium name="AG Swart"/>
            <person name="Singh M."/>
            <person name="Singh A."/>
            <person name="Seah K."/>
            <person name="Emmerich C."/>
        </authorList>
    </citation>
    <scope>NUCLEOTIDE SEQUENCE</scope>
    <source>
        <strain evidence="1">DP1</strain>
    </source>
</reference>
<keyword evidence="2" id="KW-1185">Reference proteome</keyword>
<dbReference type="AlphaFoldDB" id="A0AAD1U4X3"/>
<accession>A0AAD1U4X3</accession>
<gene>
    <name evidence="1" type="ORF">ECRASSUSDP1_LOCUS1866</name>
</gene>